<reference evidence="1 2" key="1">
    <citation type="journal article" date="2020" name="Mol. Plant">
        <title>The Chromosome-Based Rubber Tree Genome Provides New Insights into Spurge Genome Evolution and Rubber Biosynthesis.</title>
        <authorList>
            <person name="Liu J."/>
            <person name="Shi C."/>
            <person name="Shi C.C."/>
            <person name="Li W."/>
            <person name="Zhang Q.J."/>
            <person name="Zhang Y."/>
            <person name="Li K."/>
            <person name="Lu H.F."/>
            <person name="Shi C."/>
            <person name="Zhu S.T."/>
            <person name="Xiao Z.Y."/>
            <person name="Nan H."/>
            <person name="Yue Y."/>
            <person name="Zhu X.G."/>
            <person name="Wu Y."/>
            <person name="Hong X.N."/>
            <person name="Fan G.Y."/>
            <person name="Tong Y."/>
            <person name="Zhang D."/>
            <person name="Mao C.L."/>
            <person name="Liu Y.L."/>
            <person name="Hao S.J."/>
            <person name="Liu W.Q."/>
            <person name="Lv M.Q."/>
            <person name="Zhang H.B."/>
            <person name="Liu Y."/>
            <person name="Hu-Tang G.R."/>
            <person name="Wang J.P."/>
            <person name="Wang J.H."/>
            <person name="Sun Y.H."/>
            <person name="Ni S.B."/>
            <person name="Chen W.B."/>
            <person name="Zhang X.C."/>
            <person name="Jiao Y.N."/>
            <person name="Eichler E.E."/>
            <person name="Li G.H."/>
            <person name="Liu X."/>
            <person name="Gao L.Z."/>
        </authorList>
    </citation>
    <scope>NUCLEOTIDE SEQUENCE [LARGE SCALE GENOMIC DNA]</scope>
    <source>
        <strain evidence="2">cv. GT1</strain>
        <tissue evidence="1">Leaf</tissue>
    </source>
</reference>
<organism evidence="1 2">
    <name type="scientific">Hevea brasiliensis</name>
    <name type="common">Para rubber tree</name>
    <name type="synonym">Siphonia brasiliensis</name>
    <dbReference type="NCBI Taxonomy" id="3981"/>
    <lineage>
        <taxon>Eukaryota</taxon>
        <taxon>Viridiplantae</taxon>
        <taxon>Streptophyta</taxon>
        <taxon>Embryophyta</taxon>
        <taxon>Tracheophyta</taxon>
        <taxon>Spermatophyta</taxon>
        <taxon>Magnoliopsida</taxon>
        <taxon>eudicotyledons</taxon>
        <taxon>Gunneridae</taxon>
        <taxon>Pentapetalae</taxon>
        <taxon>rosids</taxon>
        <taxon>fabids</taxon>
        <taxon>Malpighiales</taxon>
        <taxon>Euphorbiaceae</taxon>
        <taxon>Crotonoideae</taxon>
        <taxon>Micrandreae</taxon>
        <taxon>Hevea</taxon>
    </lineage>
</organism>
<comment type="caution">
    <text evidence="1">The sequence shown here is derived from an EMBL/GenBank/DDBJ whole genome shotgun (WGS) entry which is preliminary data.</text>
</comment>
<keyword evidence="2" id="KW-1185">Reference proteome</keyword>
<sequence>MFMRYSRSYDKLERIKVVVGSLSKTTVEEVSVSAGNSNEVAPKSIDSIEKTDSYKEDWKWYKPESIEDLLLHFSSLKLEAITSNMVREKVCQLRGAMNKTIQEGMGLKAHLASHVALLEVINRNLKFVEAIIAQFYKDLRIEKVSYKAEKVKVTELKQCLKALGTKSNV</sequence>
<protein>
    <submittedName>
        <fullName evidence="1">Uncharacterized protein</fullName>
    </submittedName>
</protein>
<evidence type="ECO:0000313" key="2">
    <source>
        <dbReference type="Proteomes" id="UP000467840"/>
    </source>
</evidence>
<evidence type="ECO:0000313" key="1">
    <source>
        <dbReference type="EMBL" id="KAF2297186.1"/>
    </source>
</evidence>
<proteinExistence type="predicted"/>
<gene>
    <name evidence="1" type="ORF">GH714_019064</name>
</gene>
<dbReference type="Proteomes" id="UP000467840">
    <property type="component" value="Chromosome 18"/>
</dbReference>
<dbReference type="AlphaFoldDB" id="A0A6A6LAY1"/>
<accession>A0A6A6LAY1</accession>
<name>A0A6A6LAY1_HEVBR</name>
<dbReference type="EMBL" id="JAAGAX010000012">
    <property type="protein sequence ID" value="KAF2297186.1"/>
    <property type="molecule type" value="Genomic_DNA"/>
</dbReference>